<evidence type="ECO:0000256" key="1">
    <source>
        <dbReference type="SAM" id="MobiDB-lite"/>
    </source>
</evidence>
<feature type="region of interest" description="Disordered" evidence="1">
    <location>
        <begin position="148"/>
        <end position="173"/>
    </location>
</feature>
<protein>
    <recommendedName>
        <fullName evidence="5">Lipoprotein</fullName>
    </recommendedName>
</protein>
<dbReference type="AlphaFoldDB" id="A0A964XL57"/>
<evidence type="ECO:0008006" key="5">
    <source>
        <dbReference type="Google" id="ProtNLM"/>
    </source>
</evidence>
<feature type="chain" id="PRO_5038983362" description="Lipoprotein" evidence="2">
    <location>
        <begin position="18"/>
        <end position="173"/>
    </location>
</feature>
<feature type="compositionally biased region" description="Basic and acidic residues" evidence="1">
    <location>
        <begin position="149"/>
        <end position="158"/>
    </location>
</feature>
<dbReference type="PROSITE" id="PS51257">
    <property type="entry name" value="PROKAR_LIPOPROTEIN"/>
    <property type="match status" value="1"/>
</dbReference>
<reference evidence="3" key="1">
    <citation type="submission" date="2020-01" db="EMBL/GenBank/DDBJ databases">
        <title>Whole-genome analyses of novel actinobacteria.</title>
        <authorList>
            <person name="Sahin N."/>
        </authorList>
    </citation>
    <scope>NUCLEOTIDE SEQUENCE</scope>
    <source>
        <strain evidence="3">YC537</strain>
    </source>
</reference>
<accession>A0A964XL57</accession>
<feature type="region of interest" description="Disordered" evidence="1">
    <location>
        <begin position="26"/>
        <end position="64"/>
    </location>
</feature>
<evidence type="ECO:0000313" key="4">
    <source>
        <dbReference type="Proteomes" id="UP000598297"/>
    </source>
</evidence>
<feature type="signal peptide" evidence="2">
    <location>
        <begin position="1"/>
        <end position="17"/>
    </location>
</feature>
<name>A0A964XL57_9ACTN</name>
<dbReference type="OrthoDB" id="3483234at2"/>
<organism evidence="3 4">
    <name type="scientific">Streptomyces boluensis</name>
    <dbReference type="NCBI Taxonomy" id="1775135"/>
    <lineage>
        <taxon>Bacteria</taxon>
        <taxon>Bacillati</taxon>
        <taxon>Actinomycetota</taxon>
        <taxon>Actinomycetes</taxon>
        <taxon>Kitasatosporales</taxon>
        <taxon>Streptomycetaceae</taxon>
        <taxon>Streptomyces</taxon>
    </lineage>
</organism>
<dbReference type="RefSeq" id="WP_161695057.1">
    <property type="nucleotide sequence ID" value="NZ_JAAAHS010000034.1"/>
</dbReference>
<sequence>MLKHVRICAAAAAVATALVLTGCSSDDGGKRKTDNSSSGEAGQDTSGGTTGGSDGAEAGPGSLDGLWVSVTNGTSVALSVQQGGKVAVLAEMGVGETTGVTCVGKAGAEAGGQTIALKCQGGGKREMGTIDSVDATSMKVTWAGVGTDSFKKSDESKLPEGLPTGMPEGMPQG</sequence>
<comment type="caution">
    <text evidence="3">The sequence shown here is derived from an EMBL/GenBank/DDBJ whole genome shotgun (WGS) entry which is preliminary data.</text>
</comment>
<keyword evidence="4" id="KW-1185">Reference proteome</keyword>
<evidence type="ECO:0000313" key="3">
    <source>
        <dbReference type="EMBL" id="NBE51248.1"/>
    </source>
</evidence>
<proteinExistence type="predicted"/>
<dbReference type="Proteomes" id="UP000598297">
    <property type="component" value="Unassembled WGS sequence"/>
</dbReference>
<dbReference type="EMBL" id="JAAAHS010000034">
    <property type="protein sequence ID" value="NBE51248.1"/>
    <property type="molecule type" value="Genomic_DNA"/>
</dbReference>
<keyword evidence="2" id="KW-0732">Signal</keyword>
<evidence type="ECO:0000256" key="2">
    <source>
        <dbReference type="SAM" id="SignalP"/>
    </source>
</evidence>
<gene>
    <name evidence="3" type="ORF">GUY60_07385</name>
</gene>